<keyword evidence="13" id="KW-0961">Cell wall biogenesis/degradation</keyword>
<keyword evidence="8" id="KW-0378">Hydrolase</keyword>
<evidence type="ECO:0000313" key="17">
    <source>
        <dbReference type="EMBL" id="EFL44232.1"/>
    </source>
</evidence>
<keyword evidence="7 14" id="KW-0812">Transmembrane</keyword>
<evidence type="ECO:0000256" key="1">
    <source>
        <dbReference type="ARBA" id="ARBA00004167"/>
    </source>
</evidence>
<gene>
    <name evidence="17" type="primary">mrdA</name>
    <name evidence="17" type="ORF">HMPREF9248_1086</name>
</gene>
<dbReference type="Pfam" id="PF00905">
    <property type="entry name" value="Transpeptidase"/>
    <property type="match status" value="1"/>
</dbReference>
<comment type="similarity">
    <text evidence="3">Belongs to the transpeptidase family.</text>
</comment>
<feature type="transmembrane region" description="Helical" evidence="14">
    <location>
        <begin position="59"/>
        <end position="78"/>
    </location>
</feature>
<feature type="domain" description="Penicillin-binding protein transpeptidase" evidence="15">
    <location>
        <begin position="326"/>
        <end position="662"/>
    </location>
</feature>
<evidence type="ECO:0000256" key="5">
    <source>
        <dbReference type="ARBA" id="ARBA00022519"/>
    </source>
</evidence>
<organism evidence="17 18">
    <name type="scientific">Fannyhessea vaginae PB189-T1-4</name>
    <dbReference type="NCBI Taxonomy" id="866774"/>
    <lineage>
        <taxon>Bacteria</taxon>
        <taxon>Bacillati</taxon>
        <taxon>Actinomycetota</taxon>
        <taxon>Coriobacteriia</taxon>
        <taxon>Coriobacteriales</taxon>
        <taxon>Atopobiaceae</taxon>
        <taxon>Fannyhessea</taxon>
    </lineage>
</organism>
<dbReference type="Proteomes" id="UP000004431">
    <property type="component" value="Unassembled WGS sequence"/>
</dbReference>
<evidence type="ECO:0000256" key="3">
    <source>
        <dbReference type="ARBA" id="ARBA00007171"/>
    </source>
</evidence>
<dbReference type="InterPro" id="IPR017790">
    <property type="entry name" value="Penicillin-binding_protein_2"/>
</dbReference>
<evidence type="ECO:0000256" key="6">
    <source>
        <dbReference type="ARBA" id="ARBA00022670"/>
    </source>
</evidence>
<evidence type="ECO:0000256" key="12">
    <source>
        <dbReference type="ARBA" id="ARBA00023136"/>
    </source>
</evidence>
<keyword evidence="5" id="KW-0997">Cell inner membrane</keyword>
<dbReference type="NCBIfam" id="TIGR03423">
    <property type="entry name" value="pbp2_mrdA"/>
    <property type="match status" value="1"/>
</dbReference>
<name>A0ABP2IZX0_9ACTN</name>
<dbReference type="PANTHER" id="PTHR30627:SF2">
    <property type="entry name" value="PEPTIDOGLYCAN D,D-TRANSPEPTIDASE MRDA"/>
    <property type="match status" value="1"/>
</dbReference>
<evidence type="ECO:0000256" key="9">
    <source>
        <dbReference type="ARBA" id="ARBA00022960"/>
    </source>
</evidence>
<dbReference type="EMBL" id="AEDQ01000017">
    <property type="protein sequence ID" value="EFL44232.1"/>
    <property type="molecule type" value="Genomic_DNA"/>
</dbReference>
<evidence type="ECO:0000256" key="2">
    <source>
        <dbReference type="ARBA" id="ARBA00004236"/>
    </source>
</evidence>
<dbReference type="Pfam" id="PF03717">
    <property type="entry name" value="PBP_dimer"/>
    <property type="match status" value="1"/>
</dbReference>
<evidence type="ECO:0000256" key="13">
    <source>
        <dbReference type="ARBA" id="ARBA00023316"/>
    </source>
</evidence>
<feature type="domain" description="Penicillin-binding protein dimerisation" evidence="16">
    <location>
        <begin position="103"/>
        <end position="280"/>
    </location>
</feature>
<evidence type="ECO:0000313" key="18">
    <source>
        <dbReference type="Proteomes" id="UP000004431"/>
    </source>
</evidence>
<evidence type="ECO:0000256" key="4">
    <source>
        <dbReference type="ARBA" id="ARBA00022475"/>
    </source>
</evidence>
<dbReference type="Gene3D" id="3.40.710.10">
    <property type="entry name" value="DD-peptidase/beta-lactamase superfamily"/>
    <property type="match status" value="1"/>
</dbReference>
<reference evidence="17 18" key="1">
    <citation type="submission" date="2010-08" db="EMBL/GenBank/DDBJ databases">
        <authorList>
            <person name="Durkin A.S."/>
            <person name="Madupu R."/>
            <person name="Torralba M."/>
            <person name="Gillis M."/>
            <person name="Methe B."/>
            <person name="Sutton G."/>
            <person name="Nelson K.E."/>
        </authorList>
    </citation>
    <scope>NUCLEOTIDE SEQUENCE [LARGE SCALE GENOMIC DNA]</scope>
    <source>
        <strain evidence="17 18">PB189-T1-4</strain>
    </source>
</reference>
<keyword evidence="18" id="KW-1185">Reference proteome</keyword>
<accession>A0ABP2IZX0</accession>
<dbReference type="SUPFAM" id="SSF56601">
    <property type="entry name" value="beta-lactamase/transpeptidase-like"/>
    <property type="match status" value="1"/>
</dbReference>
<keyword evidence="6" id="KW-0645">Protease</keyword>
<dbReference type="InterPro" id="IPR005311">
    <property type="entry name" value="PBP_dimer"/>
</dbReference>
<keyword evidence="10" id="KW-0573">Peptidoglycan synthesis</keyword>
<feature type="transmembrane region" description="Helical" evidence="14">
    <location>
        <begin position="6"/>
        <end position="25"/>
    </location>
</feature>
<protein>
    <submittedName>
        <fullName evidence="17">Penicillin-binding protein 2</fullName>
    </submittedName>
</protein>
<dbReference type="Gene3D" id="3.90.1310.10">
    <property type="entry name" value="Penicillin-binding protein 2a (Domain 2)"/>
    <property type="match status" value="1"/>
</dbReference>
<dbReference type="InterPro" id="IPR050515">
    <property type="entry name" value="Beta-lactam/transpept"/>
</dbReference>
<dbReference type="SUPFAM" id="SSF56519">
    <property type="entry name" value="Penicillin binding protein dimerisation domain"/>
    <property type="match status" value="1"/>
</dbReference>
<evidence type="ECO:0000259" key="15">
    <source>
        <dbReference type="Pfam" id="PF00905"/>
    </source>
</evidence>
<keyword evidence="4" id="KW-1003">Cell membrane</keyword>
<keyword evidence="11 14" id="KW-1133">Transmembrane helix</keyword>
<evidence type="ECO:0000256" key="10">
    <source>
        <dbReference type="ARBA" id="ARBA00022984"/>
    </source>
</evidence>
<evidence type="ECO:0000256" key="14">
    <source>
        <dbReference type="SAM" id="Phobius"/>
    </source>
</evidence>
<evidence type="ECO:0000256" key="11">
    <source>
        <dbReference type="ARBA" id="ARBA00022989"/>
    </source>
</evidence>
<dbReference type="InterPro" id="IPR001460">
    <property type="entry name" value="PCN-bd_Tpept"/>
</dbReference>
<proteinExistence type="inferred from homology"/>
<evidence type="ECO:0000256" key="7">
    <source>
        <dbReference type="ARBA" id="ARBA00022692"/>
    </source>
</evidence>
<keyword evidence="9" id="KW-0133">Cell shape</keyword>
<keyword evidence="12 14" id="KW-0472">Membrane</keyword>
<dbReference type="InterPro" id="IPR036138">
    <property type="entry name" value="PBP_dimer_sf"/>
</dbReference>
<comment type="subcellular location">
    <subcellularLocation>
        <location evidence="2">Cell membrane</location>
    </subcellularLocation>
    <subcellularLocation>
        <location evidence="1">Membrane</location>
        <topology evidence="1">Single-pass membrane protein</topology>
    </subcellularLocation>
</comment>
<dbReference type="PANTHER" id="PTHR30627">
    <property type="entry name" value="PEPTIDOGLYCAN D,D-TRANSPEPTIDASE"/>
    <property type="match status" value="1"/>
</dbReference>
<sequence>MSVVGLIVIVLACLLIAFLVVFIVLGKRSKKFTFDIGGSVPRAAGGVQVSPHSTFKTRIIACQVACGAVIATLATRLWNMQLLSNESYIKQAEMNRTRTIALTAARGRILDRNGEVLVANRPSLCVCAQPHVQDDPIEVRLVSNLVGIPEQVIRLKIQDTAQGPQKPRCIAVDISRRVVAFVSAHQSVFEGVFIEDRSQRSYPKGSLAAHVLGYTGAITEEQIKAAAQNQDPDASDGSIIYETGDIVGQAGVEAQYENVLQGIKGEQVVHVDADGNILNRSGSVDAQAGSDVVLTLDSKVQQAAETALQTHLTRLQQNGRTDCRSGCAIVVDVTNGDIIALASAPTFSPNVFVGGISNDDWDALSSPTSNNPLLNRAIGGLYPSASTIKPLSAIAALNYGISTLQSTYMCTGFWTGFGKNYGQYCWLHTGHGPMTLQSGITYSCDVVFYEVGKGFFNSSDNEGLQKTFKRYGLGALSNIDLPGEVAGRIPDAAWKEQYFSSYDAQARAWRGGDLTNLAIGQGDLLVTPLQLACAYCALATGSTCMKPHILKSIKSSTNSGSVIDYKPEVRFTVTEDEPTMSMIHTSLTGVIYEESQAQAAHFTNMKEKIAGKTGTAETNKKDPTGWFVAYAPADKPQYVVVSLIENGGFGGDSALYVVRDILGALYNEPDTASIGKATRD</sequence>
<comment type="caution">
    <text evidence="17">The sequence shown here is derived from an EMBL/GenBank/DDBJ whole genome shotgun (WGS) entry which is preliminary data.</text>
</comment>
<evidence type="ECO:0000259" key="16">
    <source>
        <dbReference type="Pfam" id="PF03717"/>
    </source>
</evidence>
<evidence type="ECO:0000256" key="8">
    <source>
        <dbReference type="ARBA" id="ARBA00022801"/>
    </source>
</evidence>
<dbReference type="InterPro" id="IPR012338">
    <property type="entry name" value="Beta-lactam/transpept-like"/>
</dbReference>